<dbReference type="PANTHER" id="PTHR47799:SF1">
    <property type="entry name" value="OMEGA-AMIDASE YAFV"/>
    <property type="match status" value="1"/>
</dbReference>
<evidence type="ECO:0000259" key="6">
    <source>
        <dbReference type="PROSITE" id="PS50263"/>
    </source>
</evidence>
<evidence type="ECO:0000256" key="1">
    <source>
        <dbReference type="ARBA" id="ARBA00010613"/>
    </source>
</evidence>
<dbReference type="FunFam" id="3.60.110.10:FF:000004">
    <property type="entry name" value="Carbon-nitrogen hydrolase"/>
    <property type="match status" value="1"/>
</dbReference>
<dbReference type="Proteomes" id="UP000652567">
    <property type="component" value="Unassembled WGS sequence"/>
</dbReference>
<dbReference type="InterPro" id="IPR052737">
    <property type="entry name" value="Omega-amidase_YafV"/>
</dbReference>
<organism evidence="7 8">
    <name type="scientific">Cellvibrio polysaccharolyticus</name>
    <dbReference type="NCBI Taxonomy" id="2082724"/>
    <lineage>
        <taxon>Bacteria</taxon>
        <taxon>Pseudomonadati</taxon>
        <taxon>Pseudomonadota</taxon>
        <taxon>Gammaproteobacteria</taxon>
        <taxon>Cellvibrionales</taxon>
        <taxon>Cellvibrionaceae</taxon>
        <taxon>Cellvibrio</taxon>
    </lineage>
</organism>
<dbReference type="InterPro" id="IPR003010">
    <property type="entry name" value="C-N_Hydrolase"/>
</dbReference>
<dbReference type="GO" id="GO:0050152">
    <property type="term" value="F:omega-amidase activity"/>
    <property type="evidence" value="ECO:0007669"/>
    <property type="project" value="UniProtKB-EC"/>
</dbReference>
<dbReference type="EC" id="3.5.1.3" evidence="3"/>
<dbReference type="Gene3D" id="3.60.110.10">
    <property type="entry name" value="Carbon-nitrogen hydrolase"/>
    <property type="match status" value="1"/>
</dbReference>
<protein>
    <recommendedName>
        <fullName evidence="5">Omega-amidase YafV</fullName>
        <ecNumber evidence="3">3.5.1.3</ecNumber>
    </recommendedName>
</protein>
<dbReference type="InterPro" id="IPR036526">
    <property type="entry name" value="C-N_Hydrolase_sf"/>
</dbReference>
<evidence type="ECO:0000256" key="4">
    <source>
        <dbReference type="ARBA" id="ARBA00052904"/>
    </source>
</evidence>
<evidence type="ECO:0000256" key="2">
    <source>
        <dbReference type="ARBA" id="ARBA00022801"/>
    </source>
</evidence>
<comment type="caution">
    <text evidence="7">The sequence shown here is derived from an EMBL/GenBank/DDBJ whole genome shotgun (WGS) entry which is preliminary data.</text>
</comment>
<dbReference type="GO" id="GO:0106008">
    <property type="term" value="F:2-oxoglutaramate amidase activity"/>
    <property type="evidence" value="ECO:0007669"/>
    <property type="project" value="TreeGrafter"/>
</dbReference>
<proteinExistence type="inferred from homology"/>
<gene>
    <name evidence="7" type="ORF">C4F51_10750</name>
</gene>
<dbReference type="PROSITE" id="PS01227">
    <property type="entry name" value="UPF0012"/>
    <property type="match status" value="1"/>
</dbReference>
<dbReference type="RefSeq" id="WP_193909634.1">
    <property type="nucleotide sequence ID" value="NZ_PRDL01000001.1"/>
</dbReference>
<dbReference type="InterPro" id="IPR001110">
    <property type="entry name" value="UPF0012_CS"/>
</dbReference>
<comment type="similarity">
    <text evidence="1">Belongs to the carbon-nitrogen hydrolase superfamily. NIT1/NIT2 family.</text>
</comment>
<feature type="domain" description="CN hydrolase" evidence="6">
    <location>
        <begin position="4"/>
        <end position="234"/>
    </location>
</feature>
<dbReference type="EMBL" id="PRDL01000001">
    <property type="protein sequence ID" value="MBE8717664.1"/>
    <property type="molecule type" value="Genomic_DNA"/>
</dbReference>
<reference evidence="7" key="1">
    <citation type="submission" date="2018-07" db="EMBL/GenBank/DDBJ databases">
        <title>Genome assembly of strain Ka43.</title>
        <authorList>
            <person name="Kukolya J."/>
            <person name="Nagy I."/>
            <person name="Horvath B."/>
            <person name="Toth A."/>
        </authorList>
    </citation>
    <scope>NUCLEOTIDE SEQUENCE</scope>
    <source>
        <strain evidence="7">KB43</strain>
    </source>
</reference>
<keyword evidence="8" id="KW-1185">Reference proteome</keyword>
<dbReference type="AlphaFoldDB" id="A0A928V7U2"/>
<comment type="catalytic activity">
    <reaction evidence="4">
        <text>a monoamide of a dicarboxylate + H2O = a dicarboxylate + NH4(+)</text>
        <dbReference type="Rhea" id="RHEA:11716"/>
        <dbReference type="ChEBI" id="CHEBI:15377"/>
        <dbReference type="ChEBI" id="CHEBI:28938"/>
        <dbReference type="ChEBI" id="CHEBI:28965"/>
        <dbReference type="ChEBI" id="CHEBI:77450"/>
        <dbReference type="EC" id="3.5.1.3"/>
    </reaction>
</comment>
<evidence type="ECO:0000313" key="7">
    <source>
        <dbReference type="EMBL" id="MBE8717664.1"/>
    </source>
</evidence>
<evidence type="ECO:0000256" key="5">
    <source>
        <dbReference type="ARBA" id="ARBA00072139"/>
    </source>
</evidence>
<sequence length="257" mass="29449">MNDLRVTLVQYDILANNPAQNLDNLSAMLQSIEATDLIVLPEVFTTGFCKSARDYAEAPDGRAYQWLAAEAKKHNAVVTGSLVVLENGDYYNRMVWMQPDGQYTEYNKRHLFRMAGEHLRYRDGKERVIVSWRGWRVLLQVCYDLRFPVWSRNRNDYDLAVYVANWPAARALHWKSLLPARAIENLAYVIGVNRIGTDEHLQYYSGDSVITGPDGKTHLQPESTAGCFTENISLSSLQAYREAFPAWMDADEFDIRT</sequence>
<accession>A0A928V7U2</accession>
<dbReference type="PANTHER" id="PTHR47799">
    <property type="entry name" value="OMEGA-AMIDASE YAFV"/>
    <property type="match status" value="1"/>
</dbReference>
<dbReference type="PROSITE" id="PS50263">
    <property type="entry name" value="CN_HYDROLASE"/>
    <property type="match status" value="1"/>
</dbReference>
<keyword evidence="2" id="KW-0378">Hydrolase</keyword>
<name>A0A928V7U2_9GAMM</name>
<dbReference type="SUPFAM" id="SSF56317">
    <property type="entry name" value="Carbon-nitrogen hydrolase"/>
    <property type="match status" value="1"/>
</dbReference>
<evidence type="ECO:0000256" key="3">
    <source>
        <dbReference type="ARBA" id="ARBA00039118"/>
    </source>
</evidence>
<dbReference type="CDD" id="cd07575">
    <property type="entry name" value="Xc-1258_like"/>
    <property type="match status" value="1"/>
</dbReference>
<evidence type="ECO:0000313" key="8">
    <source>
        <dbReference type="Proteomes" id="UP000652567"/>
    </source>
</evidence>
<dbReference type="Pfam" id="PF00795">
    <property type="entry name" value="CN_hydrolase"/>
    <property type="match status" value="1"/>
</dbReference>
<dbReference type="NCBIfam" id="NF007757">
    <property type="entry name" value="PRK10438.1"/>
    <property type="match status" value="1"/>
</dbReference>